<evidence type="ECO:0000256" key="5">
    <source>
        <dbReference type="ARBA" id="ARBA00022921"/>
    </source>
</evidence>
<dbReference type="GO" id="GO:0046718">
    <property type="term" value="P:symbiont entry into host cell"/>
    <property type="evidence" value="ECO:0007669"/>
    <property type="project" value="UniProtKB-KW"/>
</dbReference>
<reference evidence="9 11" key="1">
    <citation type="submission" date="2015-04" db="EMBL/GenBank/DDBJ databases">
        <title>Emerging duck adenovirus 2 in Guangdong,China,2014.</title>
        <authorList>
            <person name="Zhang X."/>
            <person name="Zhou Z."/>
            <person name="Xie Q."/>
        </authorList>
    </citation>
    <scope>NUCLEOTIDE SEQUENCE [LARGE SCALE GENOMIC DNA]</scope>
    <source>
        <strain evidence="9">CH-GD-12-2014</strain>
    </source>
</reference>
<feature type="compositionally biased region" description="Basic residues" evidence="8">
    <location>
        <begin position="18"/>
        <end position="39"/>
    </location>
</feature>
<evidence type="ECO:0000313" key="11">
    <source>
        <dbReference type="Proteomes" id="UP000138880"/>
    </source>
</evidence>
<proteinExistence type="inferred from homology"/>
<dbReference type="Proteomes" id="UP000516061">
    <property type="component" value="Segment"/>
</dbReference>
<evidence type="ECO:0000256" key="2">
    <source>
        <dbReference type="ARBA" id="ARBA00022524"/>
    </source>
</evidence>
<evidence type="ECO:0000256" key="3">
    <source>
        <dbReference type="ARBA" id="ARBA00022562"/>
    </source>
</evidence>
<sequence length="85" mass="9983">MSILISPSDNRGWGAMMRRTRSCSRMRHRSAMRGTGLRRRLRRAVRRVVPATIRSILGLGKRRRIPRTSSRTTLVAVTSRRRRRR</sequence>
<accession>A0A0N9E732</accession>
<dbReference type="Proteomes" id="UP000138880">
    <property type="component" value="Segment"/>
</dbReference>
<dbReference type="GO" id="GO:0043657">
    <property type="term" value="C:host cell"/>
    <property type="evidence" value="ECO:0007669"/>
    <property type="project" value="GOC"/>
</dbReference>
<keyword evidence="5" id="KW-0426">Late protein</keyword>
<keyword evidence="4" id="KW-0946">Virion</keyword>
<dbReference type="EMBL" id="KR135164">
    <property type="protein sequence ID" value="ALF39440.1"/>
    <property type="molecule type" value="Genomic_DNA"/>
</dbReference>
<dbReference type="GO" id="GO:0019028">
    <property type="term" value="C:viral capsid"/>
    <property type="evidence" value="ECO:0007669"/>
    <property type="project" value="InterPro"/>
</dbReference>
<evidence type="ECO:0000256" key="6">
    <source>
        <dbReference type="ARBA" id="ARBA00023125"/>
    </source>
</evidence>
<dbReference type="Pfam" id="PF03228">
    <property type="entry name" value="Adeno_VII"/>
    <property type="match status" value="1"/>
</dbReference>
<comment type="similarity">
    <text evidence="1">Belongs to the adenoviridae histone-like nucleoprotein family.</text>
</comment>
<dbReference type="EMBL" id="MT792736">
    <property type="protein sequence ID" value="QNN30768.1"/>
    <property type="molecule type" value="Genomic_DNA"/>
</dbReference>
<keyword evidence="6" id="KW-0238">DNA-binding</keyword>
<dbReference type="InterPro" id="IPR004912">
    <property type="entry name" value="Adeno_VII"/>
</dbReference>
<dbReference type="GO" id="GO:0075732">
    <property type="term" value="P:viral penetration into host nucleus"/>
    <property type="evidence" value="ECO:0007669"/>
    <property type="project" value="UniProtKB-KW"/>
</dbReference>
<evidence type="ECO:0000313" key="10">
    <source>
        <dbReference type="EMBL" id="QNN30768.1"/>
    </source>
</evidence>
<protein>
    <submittedName>
        <fullName evidence="9">PVII</fullName>
    </submittedName>
</protein>
<evidence type="ECO:0000256" key="4">
    <source>
        <dbReference type="ARBA" id="ARBA00022844"/>
    </source>
</evidence>
<reference evidence="10 12" key="2">
    <citation type="submission" date="2020-07" db="EMBL/GenBank/DDBJ databases">
        <authorList>
            <person name="Huang X."/>
        </authorList>
    </citation>
    <scope>NUCLEOTIDE SEQUENCE [LARGE SCALE GENOMIC DNA]</scope>
    <source>
        <strain evidence="10">HF-AH-2020</strain>
    </source>
</reference>
<dbReference type="GO" id="GO:0003677">
    <property type="term" value="F:DNA binding"/>
    <property type="evidence" value="ECO:0007669"/>
    <property type="project" value="UniProtKB-KW"/>
</dbReference>
<organism evidence="9 11">
    <name type="scientific">Duck adenovirus 2</name>
    <dbReference type="NCBI Taxonomy" id="1520006"/>
    <lineage>
        <taxon>Viruses</taxon>
        <taxon>Varidnaviria</taxon>
        <taxon>Bamfordvirae</taxon>
        <taxon>Preplasmiviricota</taxon>
        <taxon>Polisuviricotina</taxon>
        <taxon>Pharingeaviricetes</taxon>
        <taxon>Rowavirales</taxon>
        <taxon>Adenoviridae</taxon>
        <taxon>Aviadenovirus</taxon>
        <taxon>Aviadenovirus anatis</taxon>
        <taxon>Duck aviadenovirus B</taxon>
    </lineage>
</organism>
<keyword evidence="2" id="KW-1163">Viral penetration into host nucleus</keyword>
<keyword evidence="7" id="KW-1160">Virus entry into host cell</keyword>
<feature type="region of interest" description="Disordered" evidence="8">
    <location>
        <begin position="1"/>
        <end position="39"/>
    </location>
</feature>
<evidence type="ECO:0000256" key="8">
    <source>
        <dbReference type="SAM" id="MobiDB-lite"/>
    </source>
</evidence>
<evidence type="ECO:0000313" key="9">
    <source>
        <dbReference type="EMBL" id="ALF39440.1"/>
    </source>
</evidence>
<name>A0A0N9E732_9ADEN</name>
<evidence type="ECO:0000256" key="1">
    <source>
        <dbReference type="ARBA" id="ARBA00005746"/>
    </source>
</evidence>
<keyword evidence="3" id="KW-1048">Host nucleus</keyword>
<evidence type="ECO:0000256" key="7">
    <source>
        <dbReference type="ARBA" id="ARBA00023296"/>
    </source>
</evidence>
<evidence type="ECO:0000313" key="12">
    <source>
        <dbReference type="Proteomes" id="UP000516061"/>
    </source>
</evidence>